<dbReference type="SUPFAM" id="SSF55961">
    <property type="entry name" value="Bet v1-like"/>
    <property type="match status" value="1"/>
</dbReference>
<dbReference type="PANTHER" id="PTHR33154:SF33">
    <property type="entry name" value="TRANSCRIPTIONAL REPRESSOR SDPR"/>
    <property type="match status" value="1"/>
</dbReference>
<evidence type="ECO:0000256" key="2">
    <source>
        <dbReference type="ARBA" id="ARBA00023015"/>
    </source>
</evidence>
<keyword evidence="7" id="KW-1185">Reference proteome</keyword>
<evidence type="ECO:0000256" key="1">
    <source>
        <dbReference type="ARBA" id="ARBA00006817"/>
    </source>
</evidence>
<dbReference type="CDD" id="cd00090">
    <property type="entry name" value="HTH_ARSR"/>
    <property type="match status" value="1"/>
</dbReference>
<dbReference type="PROSITE" id="PS50987">
    <property type="entry name" value="HTH_ARSR_2"/>
    <property type="match status" value="1"/>
</dbReference>
<dbReference type="Gene3D" id="3.30.530.20">
    <property type="match status" value="1"/>
</dbReference>
<protein>
    <submittedName>
        <fullName evidence="6">Metalloregulator ArsR/SmtB family transcription factor</fullName>
    </submittedName>
</protein>
<dbReference type="CDD" id="cd07814">
    <property type="entry name" value="SRPBCC_CalC_Aha1-like"/>
    <property type="match status" value="1"/>
</dbReference>
<dbReference type="InterPro" id="IPR011991">
    <property type="entry name" value="ArsR-like_HTH"/>
</dbReference>
<dbReference type="SMART" id="SM00418">
    <property type="entry name" value="HTH_ARSR"/>
    <property type="match status" value="1"/>
</dbReference>
<comment type="similarity">
    <text evidence="1">Belongs to the AHA1 family.</text>
</comment>
<dbReference type="EMBL" id="JAYKYQ010000009">
    <property type="protein sequence ID" value="MEB3512553.1"/>
    <property type="molecule type" value="Genomic_DNA"/>
</dbReference>
<evidence type="ECO:0000256" key="3">
    <source>
        <dbReference type="ARBA" id="ARBA00023125"/>
    </source>
</evidence>
<dbReference type="Gene3D" id="1.10.10.10">
    <property type="entry name" value="Winged helix-like DNA-binding domain superfamily/Winged helix DNA-binding domain"/>
    <property type="match status" value="1"/>
</dbReference>
<reference evidence="6 7" key="1">
    <citation type="submission" date="2023-12" db="EMBL/GenBank/DDBJ databases">
        <title>novel species in genus Nocarida.</title>
        <authorList>
            <person name="Li Z."/>
        </authorList>
    </citation>
    <scope>NUCLEOTIDE SEQUENCE [LARGE SCALE GENOMIC DNA]</scope>
    <source>
        <strain evidence="6 7">CDC186</strain>
    </source>
</reference>
<evidence type="ECO:0000313" key="6">
    <source>
        <dbReference type="EMBL" id="MEB3512553.1"/>
    </source>
</evidence>
<comment type="caution">
    <text evidence="6">The sequence shown here is derived from an EMBL/GenBank/DDBJ whole genome shotgun (WGS) entry which is preliminary data.</text>
</comment>
<dbReference type="NCBIfam" id="NF033788">
    <property type="entry name" value="HTH_metalloreg"/>
    <property type="match status" value="1"/>
</dbReference>
<dbReference type="SUPFAM" id="SSF46785">
    <property type="entry name" value="Winged helix' DNA-binding domain"/>
    <property type="match status" value="1"/>
</dbReference>
<keyword evidence="2" id="KW-0805">Transcription regulation</keyword>
<dbReference type="PRINTS" id="PR00778">
    <property type="entry name" value="HTHARSR"/>
</dbReference>
<dbReference type="InterPro" id="IPR036388">
    <property type="entry name" value="WH-like_DNA-bd_sf"/>
</dbReference>
<organism evidence="6 7">
    <name type="scientific">Nocardia implantans</name>
    <dbReference type="NCBI Taxonomy" id="3108168"/>
    <lineage>
        <taxon>Bacteria</taxon>
        <taxon>Bacillati</taxon>
        <taxon>Actinomycetota</taxon>
        <taxon>Actinomycetes</taxon>
        <taxon>Mycobacteriales</taxon>
        <taxon>Nocardiaceae</taxon>
        <taxon>Nocardia</taxon>
    </lineage>
</organism>
<gene>
    <name evidence="6" type="ORF">U3653_21195</name>
</gene>
<proteinExistence type="inferred from homology"/>
<dbReference type="Proteomes" id="UP001348098">
    <property type="component" value="Unassembled WGS sequence"/>
</dbReference>
<name>A0ABU6AYH8_9NOCA</name>
<evidence type="ECO:0000256" key="4">
    <source>
        <dbReference type="ARBA" id="ARBA00023163"/>
    </source>
</evidence>
<dbReference type="InterPro" id="IPR001845">
    <property type="entry name" value="HTH_ArsR_DNA-bd_dom"/>
</dbReference>
<keyword evidence="3" id="KW-0238">DNA-binding</keyword>
<dbReference type="InterPro" id="IPR013538">
    <property type="entry name" value="ASHA1/2-like_C"/>
</dbReference>
<feature type="domain" description="HTH arsR-type" evidence="5">
    <location>
        <begin position="1"/>
        <end position="88"/>
    </location>
</feature>
<dbReference type="InterPro" id="IPR051081">
    <property type="entry name" value="HTH_MetalResp_TranReg"/>
</dbReference>
<dbReference type="Pfam" id="PF12840">
    <property type="entry name" value="HTH_20"/>
    <property type="match status" value="1"/>
</dbReference>
<accession>A0ABU6AYH8</accession>
<dbReference type="PANTHER" id="PTHR33154">
    <property type="entry name" value="TRANSCRIPTIONAL REGULATOR, ARSR FAMILY"/>
    <property type="match status" value="1"/>
</dbReference>
<dbReference type="Pfam" id="PF08327">
    <property type="entry name" value="AHSA1"/>
    <property type="match status" value="1"/>
</dbReference>
<dbReference type="RefSeq" id="WP_195081741.1">
    <property type="nucleotide sequence ID" value="NZ_JAYESH010000007.1"/>
</dbReference>
<dbReference type="InterPro" id="IPR036390">
    <property type="entry name" value="WH_DNA-bd_sf"/>
</dbReference>
<dbReference type="InterPro" id="IPR023393">
    <property type="entry name" value="START-like_dom_sf"/>
</dbReference>
<evidence type="ECO:0000313" key="7">
    <source>
        <dbReference type="Proteomes" id="UP001348098"/>
    </source>
</evidence>
<keyword evidence="4" id="KW-0804">Transcription</keyword>
<evidence type="ECO:0000259" key="5">
    <source>
        <dbReference type="PROSITE" id="PS50987"/>
    </source>
</evidence>
<sequence>MDPALFAALAEPNRMRIVELLNAAPRPVGEIATALGLRQPQTTKHLQALQRAGLVVMEPLGQRRIYALRRGPLRELRQWLAGFEADHPSESVLAEYRVAIAAEPLSAHEFHRTLSAPPATVWEWWTSPDLARRWWHPAHFEIADCVLRPVVGGALSIVLREGDGALYSSAGRYLEVVPPERLRFELSPLDGNGTPLFRADHLLELTSVTGGTRVDLQIDVSDPAPGSEPAMAGIRFGWDQLLDNLAHVINSATS</sequence>